<dbReference type="SUPFAM" id="SSF53822">
    <property type="entry name" value="Periplasmic binding protein-like I"/>
    <property type="match status" value="1"/>
</dbReference>
<evidence type="ECO:0000259" key="4">
    <source>
        <dbReference type="PROSITE" id="PS50932"/>
    </source>
</evidence>
<dbReference type="Gene3D" id="3.40.50.2300">
    <property type="match status" value="2"/>
</dbReference>
<proteinExistence type="predicted"/>
<gene>
    <name evidence="5" type="ORF">MOZ60_03165</name>
</gene>
<dbReference type="PANTHER" id="PTHR30146:SF109">
    <property type="entry name" value="HTH-TYPE TRANSCRIPTIONAL REGULATOR GALS"/>
    <property type="match status" value="1"/>
</dbReference>
<evidence type="ECO:0000256" key="3">
    <source>
        <dbReference type="ARBA" id="ARBA00023163"/>
    </source>
</evidence>
<protein>
    <submittedName>
        <fullName evidence="5">LacI family transcriptional regulator</fullName>
    </submittedName>
</protein>
<dbReference type="InterPro" id="IPR000843">
    <property type="entry name" value="HTH_LacI"/>
</dbReference>
<dbReference type="GO" id="GO:0000976">
    <property type="term" value="F:transcription cis-regulatory region binding"/>
    <property type="evidence" value="ECO:0007669"/>
    <property type="project" value="TreeGrafter"/>
</dbReference>
<dbReference type="Pfam" id="PF13377">
    <property type="entry name" value="Peripla_BP_3"/>
    <property type="match status" value="1"/>
</dbReference>
<feature type="domain" description="HTH lacI-type" evidence="4">
    <location>
        <begin position="2"/>
        <end position="56"/>
    </location>
</feature>
<dbReference type="InterPro" id="IPR046335">
    <property type="entry name" value="LacI/GalR-like_sensor"/>
</dbReference>
<dbReference type="InterPro" id="IPR028082">
    <property type="entry name" value="Peripla_BP_I"/>
</dbReference>
<evidence type="ECO:0000313" key="6">
    <source>
        <dbReference type="Proteomes" id="UP001286174"/>
    </source>
</evidence>
<dbReference type="RefSeq" id="WP_277635181.1">
    <property type="nucleotide sequence ID" value="NZ_JALBUR010000005.1"/>
</dbReference>
<dbReference type="SMART" id="SM00354">
    <property type="entry name" value="HTH_LACI"/>
    <property type="match status" value="1"/>
</dbReference>
<dbReference type="PROSITE" id="PS50932">
    <property type="entry name" value="HTH_LACI_2"/>
    <property type="match status" value="1"/>
</dbReference>
<name>A0AB35U0U5_9FIRM</name>
<keyword evidence="2" id="KW-0238">DNA-binding</keyword>
<dbReference type="GO" id="GO:0003700">
    <property type="term" value="F:DNA-binding transcription factor activity"/>
    <property type="evidence" value="ECO:0007669"/>
    <property type="project" value="TreeGrafter"/>
</dbReference>
<organism evidence="5 6">
    <name type="scientific">Grylomicrobium aquisgranensis</name>
    <dbReference type="NCBI Taxonomy" id="2926318"/>
    <lineage>
        <taxon>Bacteria</taxon>
        <taxon>Bacillati</taxon>
        <taxon>Bacillota</taxon>
        <taxon>Erysipelotrichia</taxon>
        <taxon>Erysipelotrichales</taxon>
        <taxon>Erysipelotrichaceae</taxon>
        <taxon>Grylomicrobium</taxon>
    </lineage>
</organism>
<dbReference type="SUPFAM" id="SSF47413">
    <property type="entry name" value="lambda repressor-like DNA-binding domains"/>
    <property type="match status" value="1"/>
</dbReference>
<dbReference type="Gene3D" id="1.10.260.40">
    <property type="entry name" value="lambda repressor-like DNA-binding domains"/>
    <property type="match status" value="1"/>
</dbReference>
<keyword evidence="6" id="KW-1185">Reference proteome</keyword>
<keyword evidence="1" id="KW-0805">Transcription regulation</keyword>
<evidence type="ECO:0000313" key="5">
    <source>
        <dbReference type="EMBL" id="MDX8419090.1"/>
    </source>
</evidence>
<dbReference type="PANTHER" id="PTHR30146">
    <property type="entry name" value="LACI-RELATED TRANSCRIPTIONAL REPRESSOR"/>
    <property type="match status" value="1"/>
</dbReference>
<dbReference type="AlphaFoldDB" id="A0AB35U0U5"/>
<sequence length="342" mass="38134">MTTIKDIARLSGYSIGTISRVLNNHPDVSEETRKKVQEVIEREGYQPNSNAKLLKQRTYSSITILVKGRMNVFFGSIVENIQTLLRENGEEAVVEYIDDFANEVLAAVQICLERRPKGLIFLGGNIEYFRHDFGKIEVPSVLLTNSAAGLGFDNLSSFTTDDTAASQEAIDYLIRAGHTRIGIIGGSANETDEGHIDFQRLAGCEKIFARHKIPFDPALQYQPCRFSLRDGYEAADILLHRDPSLTAIFAMGDIIALGAMRAAVDSGRRIPDDLSLIGYDGIPYARYSIPRLSTIRQDAQNIARRGVEDLLLRINYDRRPVHETVGFRVIAGETVKPLKKAY</sequence>
<dbReference type="Proteomes" id="UP001286174">
    <property type="component" value="Unassembled WGS sequence"/>
</dbReference>
<dbReference type="EMBL" id="JALBUR010000005">
    <property type="protein sequence ID" value="MDX8419090.1"/>
    <property type="molecule type" value="Genomic_DNA"/>
</dbReference>
<dbReference type="Pfam" id="PF00356">
    <property type="entry name" value="LacI"/>
    <property type="match status" value="1"/>
</dbReference>
<comment type="caution">
    <text evidence="5">The sequence shown here is derived from an EMBL/GenBank/DDBJ whole genome shotgun (WGS) entry which is preliminary data.</text>
</comment>
<evidence type="ECO:0000256" key="2">
    <source>
        <dbReference type="ARBA" id="ARBA00023125"/>
    </source>
</evidence>
<evidence type="ECO:0000256" key="1">
    <source>
        <dbReference type="ARBA" id="ARBA00023015"/>
    </source>
</evidence>
<dbReference type="InterPro" id="IPR010982">
    <property type="entry name" value="Lambda_DNA-bd_dom_sf"/>
</dbReference>
<accession>A0AB35U0U5</accession>
<keyword evidence="3" id="KW-0804">Transcription</keyword>
<dbReference type="CDD" id="cd06267">
    <property type="entry name" value="PBP1_LacI_sugar_binding-like"/>
    <property type="match status" value="1"/>
</dbReference>
<reference evidence="5 6" key="1">
    <citation type="submission" date="2022-03" db="EMBL/GenBank/DDBJ databases">
        <title>Novel taxa within the pig intestine.</title>
        <authorList>
            <person name="Wylensek D."/>
            <person name="Bishof K."/>
            <person name="Afrizal A."/>
            <person name="Clavel T."/>
        </authorList>
    </citation>
    <scope>NUCLEOTIDE SEQUENCE [LARGE SCALE GENOMIC DNA]</scope>
    <source>
        <strain evidence="5 6">CLA-KB-P133</strain>
    </source>
</reference>
<dbReference type="CDD" id="cd01392">
    <property type="entry name" value="HTH_LacI"/>
    <property type="match status" value="1"/>
</dbReference>